<dbReference type="Proteomes" id="UP000294933">
    <property type="component" value="Unassembled WGS sequence"/>
</dbReference>
<dbReference type="EMBL" id="ML170168">
    <property type="protein sequence ID" value="TDL23993.1"/>
    <property type="molecule type" value="Genomic_DNA"/>
</dbReference>
<feature type="transmembrane region" description="Helical" evidence="2">
    <location>
        <begin position="59"/>
        <end position="80"/>
    </location>
</feature>
<name>A0A4Y7Q8L1_9AGAM</name>
<feature type="transmembrane region" description="Helical" evidence="2">
    <location>
        <begin position="241"/>
        <end position="259"/>
    </location>
</feature>
<keyword evidence="5" id="KW-1185">Reference proteome</keyword>
<dbReference type="VEuPathDB" id="FungiDB:BD410DRAFT_131621"/>
<evidence type="ECO:0000313" key="4">
    <source>
        <dbReference type="EMBL" id="TDL23993.1"/>
    </source>
</evidence>
<dbReference type="AlphaFoldDB" id="A0A4Y7Q8L1"/>
<sequence length="335" mass="37761">MASQAHHPPLGPIIHSIERSYGLARWGASNMALFYFEYVITLGDEIEHVWLRKKTLPSILYLINRYLLVFGYIFLSLALWSPTWQNTGSLCAHFVKYEGVLTTTAIFVSELIMTLRTYALYERSKTVVFGLGLILIAQLIYSSVLISTGKPIVIPKNPAFNPCVLDGDHHMGRWAQTLGVIPLIFDAVVLVLTIGRLVKINRGVPTMKILLRDGVIYFLIIFSSNFAWVMMNFFAPNYQQTLTTFCSFITVIMVSRLTINLRTSASPPPPNAWPQSSNYGSDKPVLGRIRRNNESDYIDDTLDISPGASHTMHSFIQYRITPSDSDYSDSPPHHP</sequence>
<evidence type="ECO:0000259" key="3">
    <source>
        <dbReference type="Pfam" id="PF20151"/>
    </source>
</evidence>
<feature type="transmembrane region" description="Helical" evidence="2">
    <location>
        <begin position="100"/>
        <end position="119"/>
    </location>
</feature>
<keyword evidence="2" id="KW-0472">Membrane</keyword>
<evidence type="ECO:0000256" key="2">
    <source>
        <dbReference type="SAM" id="Phobius"/>
    </source>
</evidence>
<reference evidence="4 5" key="1">
    <citation type="submission" date="2018-06" db="EMBL/GenBank/DDBJ databases">
        <title>A transcriptomic atlas of mushroom development highlights an independent origin of complex multicellularity.</title>
        <authorList>
            <consortium name="DOE Joint Genome Institute"/>
            <person name="Krizsan K."/>
            <person name="Almasi E."/>
            <person name="Merenyi Z."/>
            <person name="Sahu N."/>
            <person name="Viragh M."/>
            <person name="Koszo T."/>
            <person name="Mondo S."/>
            <person name="Kiss B."/>
            <person name="Balint B."/>
            <person name="Kues U."/>
            <person name="Barry K."/>
            <person name="Hegedus J.C."/>
            <person name="Henrissat B."/>
            <person name="Johnson J."/>
            <person name="Lipzen A."/>
            <person name="Ohm R."/>
            <person name="Nagy I."/>
            <person name="Pangilinan J."/>
            <person name="Yan J."/>
            <person name="Xiong Y."/>
            <person name="Grigoriev I.V."/>
            <person name="Hibbett D.S."/>
            <person name="Nagy L.G."/>
        </authorList>
    </citation>
    <scope>NUCLEOTIDE SEQUENCE [LARGE SCALE GENOMIC DNA]</scope>
    <source>
        <strain evidence="4 5">SZMC22713</strain>
    </source>
</reference>
<dbReference type="InterPro" id="IPR045340">
    <property type="entry name" value="DUF6533"/>
</dbReference>
<feature type="region of interest" description="Disordered" evidence="1">
    <location>
        <begin position="266"/>
        <end position="285"/>
    </location>
</feature>
<evidence type="ECO:0000313" key="5">
    <source>
        <dbReference type="Proteomes" id="UP000294933"/>
    </source>
</evidence>
<keyword evidence="2" id="KW-1133">Transmembrane helix</keyword>
<protein>
    <recommendedName>
        <fullName evidence="3">DUF6533 domain-containing protein</fullName>
    </recommendedName>
</protein>
<dbReference type="Pfam" id="PF20151">
    <property type="entry name" value="DUF6533"/>
    <property type="match status" value="1"/>
</dbReference>
<dbReference type="OrthoDB" id="3242376at2759"/>
<accession>A0A4Y7Q8L1</accession>
<gene>
    <name evidence="4" type="ORF">BD410DRAFT_131621</name>
</gene>
<feature type="transmembrane region" description="Helical" evidence="2">
    <location>
        <begin position="174"/>
        <end position="194"/>
    </location>
</feature>
<organism evidence="4 5">
    <name type="scientific">Rickenella mellea</name>
    <dbReference type="NCBI Taxonomy" id="50990"/>
    <lineage>
        <taxon>Eukaryota</taxon>
        <taxon>Fungi</taxon>
        <taxon>Dikarya</taxon>
        <taxon>Basidiomycota</taxon>
        <taxon>Agaricomycotina</taxon>
        <taxon>Agaricomycetes</taxon>
        <taxon>Hymenochaetales</taxon>
        <taxon>Rickenellaceae</taxon>
        <taxon>Rickenella</taxon>
    </lineage>
</organism>
<feature type="transmembrane region" description="Helical" evidence="2">
    <location>
        <begin position="126"/>
        <end position="146"/>
    </location>
</feature>
<keyword evidence="2" id="KW-0812">Transmembrane</keyword>
<evidence type="ECO:0000256" key="1">
    <source>
        <dbReference type="SAM" id="MobiDB-lite"/>
    </source>
</evidence>
<dbReference type="STRING" id="50990.A0A4Y7Q8L1"/>
<feature type="domain" description="DUF6533" evidence="3">
    <location>
        <begin position="29"/>
        <end position="68"/>
    </location>
</feature>
<feature type="transmembrane region" description="Helical" evidence="2">
    <location>
        <begin position="215"/>
        <end position="235"/>
    </location>
</feature>
<proteinExistence type="predicted"/>